<dbReference type="Proteomes" id="UP000189933">
    <property type="component" value="Unassembled WGS sequence"/>
</dbReference>
<evidence type="ECO:0000259" key="9">
    <source>
        <dbReference type="PROSITE" id="PS50113"/>
    </source>
</evidence>
<dbReference type="InterPro" id="IPR000014">
    <property type="entry name" value="PAS"/>
</dbReference>
<dbReference type="PRINTS" id="PR01590">
    <property type="entry name" value="HTHFIS"/>
</dbReference>
<dbReference type="PROSITE" id="PS00676">
    <property type="entry name" value="SIGMA54_INTERACT_2"/>
    <property type="match status" value="1"/>
</dbReference>
<dbReference type="InterPro" id="IPR025662">
    <property type="entry name" value="Sigma_54_int_dom_ATP-bd_1"/>
</dbReference>
<keyword evidence="11" id="KW-1185">Reference proteome</keyword>
<dbReference type="OrthoDB" id="9765164at2"/>
<feature type="domain" description="PAS" evidence="8">
    <location>
        <begin position="120"/>
        <end position="164"/>
    </location>
</feature>
<dbReference type="Pfam" id="PF00158">
    <property type="entry name" value="Sigma54_activat"/>
    <property type="match status" value="1"/>
</dbReference>
<dbReference type="PROSITE" id="PS50045">
    <property type="entry name" value="SIGMA54_INTERACT_4"/>
    <property type="match status" value="1"/>
</dbReference>
<keyword evidence="3" id="KW-0805">Transcription regulation</keyword>
<dbReference type="SMART" id="SM00382">
    <property type="entry name" value="AAA"/>
    <property type="match status" value="1"/>
</dbReference>
<keyword evidence="2" id="KW-0067">ATP-binding</keyword>
<feature type="domain" description="PAS" evidence="8">
    <location>
        <begin position="9"/>
        <end position="53"/>
    </location>
</feature>
<dbReference type="PROSITE" id="PS00688">
    <property type="entry name" value="SIGMA54_INTERACT_3"/>
    <property type="match status" value="1"/>
</dbReference>
<keyword evidence="4" id="KW-0238">DNA-binding</keyword>
<reference evidence="11" key="1">
    <citation type="submission" date="2017-02" db="EMBL/GenBank/DDBJ databases">
        <authorList>
            <person name="Varghese N."/>
            <person name="Submissions S."/>
        </authorList>
    </citation>
    <scope>NUCLEOTIDE SEQUENCE [LARGE SCALE GENOMIC DNA]</scope>
    <source>
        <strain evidence="11">DSM 16521</strain>
    </source>
</reference>
<dbReference type="InterPro" id="IPR003593">
    <property type="entry name" value="AAA+_ATPase"/>
</dbReference>
<feature type="coiled-coil region" evidence="6">
    <location>
        <begin position="226"/>
        <end position="253"/>
    </location>
</feature>
<dbReference type="PROSITE" id="PS50112">
    <property type="entry name" value="PAS"/>
    <property type="match status" value="2"/>
</dbReference>
<dbReference type="SUPFAM" id="SSF55785">
    <property type="entry name" value="PYP-like sensor domain (PAS domain)"/>
    <property type="match status" value="2"/>
</dbReference>
<organism evidence="10 11">
    <name type="scientific">Carboxydocella sporoproducens DSM 16521</name>
    <dbReference type="NCBI Taxonomy" id="1121270"/>
    <lineage>
        <taxon>Bacteria</taxon>
        <taxon>Bacillati</taxon>
        <taxon>Bacillota</taxon>
        <taxon>Clostridia</taxon>
        <taxon>Eubacteriales</taxon>
        <taxon>Clostridiales Family XVI. Incertae Sedis</taxon>
        <taxon>Carboxydocella</taxon>
    </lineage>
</organism>
<dbReference type="NCBIfam" id="TIGR00229">
    <property type="entry name" value="sensory_box"/>
    <property type="match status" value="2"/>
</dbReference>
<dbReference type="Gene3D" id="1.10.10.60">
    <property type="entry name" value="Homeodomain-like"/>
    <property type="match status" value="1"/>
</dbReference>
<dbReference type="InterPro" id="IPR009057">
    <property type="entry name" value="Homeodomain-like_sf"/>
</dbReference>
<dbReference type="InterPro" id="IPR027417">
    <property type="entry name" value="P-loop_NTPase"/>
</dbReference>
<dbReference type="PANTHER" id="PTHR32071:SF57">
    <property type="entry name" value="C4-DICARBOXYLATE TRANSPORT TRANSCRIPTIONAL REGULATORY PROTEIN DCTD"/>
    <property type="match status" value="1"/>
</dbReference>
<dbReference type="RefSeq" id="WP_107754028.1">
    <property type="nucleotide sequence ID" value="NZ_FUXM01000011.1"/>
</dbReference>
<keyword evidence="5" id="KW-0804">Transcription</keyword>
<evidence type="ECO:0000259" key="7">
    <source>
        <dbReference type="PROSITE" id="PS50045"/>
    </source>
</evidence>
<dbReference type="InterPro" id="IPR025943">
    <property type="entry name" value="Sigma_54_int_dom_ATP-bd_2"/>
</dbReference>
<dbReference type="SMART" id="SM00091">
    <property type="entry name" value="PAS"/>
    <property type="match status" value="2"/>
</dbReference>
<evidence type="ECO:0000259" key="8">
    <source>
        <dbReference type="PROSITE" id="PS50112"/>
    </source>
</evidence>
<evidence type="ECO:0000313" key="10">
    <source>
        <dbReference type="EMBL" id="SJZ89525.1"/>
    </source>
</evidence>
<evidence type="ECO:0000313" key="11">
    <source>
        <dbReference type="Proteomes" id="UP000189933"/>
    </source>
</evidence>
<dbReference type="CDD" id="cd00009">
    <property type="entry name" value="AAA"/>
    <property type="match status" value="1"/>
</dbReference>
<dbReference type="AlphaFoldDB" id="A0A1T4PD72"/>
<dbReference type="Gene3D" id="3.30.450.20">
    <property type="entry name" value="PAS domain"/>
    <property type="match status" value="2"/>
</dbReference>
<evidence type="ECO:0000256" key="5">
    <source>
        <dbReference type="ARBA" id="ARBA00023163"/>
    </source>
</evidence>
<protein>
    <submittedName>
        <fullName evidence="10">PAS domain S-box-containing protein</fullName>
    </submittedName>
</protein>
<name>A0A1T4PD72_9FIRM</name>
<accession>A0A1T4PD72</accession>
<dbReference type="InterPro" id="IPR002078">
    <property type="entry name" value="Sigma_54_int"/>
</dbReference>
<dbReference type="Gene3D" id="3.40.50.300">
    <property type="entry name" value="P-loop containing nucleotide triphosphate hydrolases"/>
    <property type="match status" value="1"/>
</dbReference>
<evidence type="ECO:0000256" key="3">
    <source>
        <dbReference type="ARBA" id="ARBA00023015"/>
    </source>
</evidence>
<dbReference type="GO" id="GO:0006355">
    <property type="term" value="P:regulation of DNA-templated transcription"/>
    <property type="evidence" value="ECO:0007669"/>
    <property type="project" value="InterPro"/>
</dbReference>
<evidence type="ECO:0000256" key="1">
    <source>
        <dbReference type="ARBA" id="ARBA00022741"/>
    </source>
</evidence>
<keyword evidence="6" id="KW-0175">Coiled coil</keyword>
<dbReference type="CDD" id="cd00130">
    <property type="entry name" value="PAS"/>
    <property type="match status" value="2"/>
</dbReference>
<dbReference type="InterPro" id="IPR025944">
    <property type="entry name" value="Sigma_54_int_dom_CS"/>
</dbReference>
<dbReference type="EMBL" id="FUXM01000011">
    <property type="protein sequence ID" value="SJZ89525.1"/>
    <property type="molecule type" value="Genomic_DNA"/>
</dbReference>
<evidence type="ECO:0000256" key="2">
    <source>
        <dbReference type="ARBA" id="ARBA00022840"/>
    </source>
</evidence>
<gene>
    <name evidence="10" type="ORF">SAMN02745885_01227</name>
</gene>
<dbReference type="InterPro" id="IPR035965">
    <property type="entry name" value="PAS-like_dom_sf"/>
</dbReference>
<proteinExistence type="predicted"/>
<dbReference type="InterPro" id="IPR002197">
    <property type="entry name" value="HTH_Fis"/>
</dbReference>
<sequence>MSKIAENIILNSIHNQVLGIDREGRVIVYNKSCERVFGWPMEEALGRHISEVVPKSGLIKCMETGKPHIGRKFYSNGALFVANRTPIIDQNGEIVGAIGVAQEITELQTIADELESVKELKGILETILEAGYEGFIVINEKGQVIMINNAFAELVGINPNEAIGLHISQVVENTKMDTVLETGTPQIGEVIKLKGREMVVTRHPIIRDGKIIGAVGKVIFKDVNQLIALADKVQSLRRELDFYKEELKRYRSIRYSLDDICAQSPKMHQLKETIRRVARGPSTVLIRGESGTGKELIAHAIHQESPRRSGPFIKVNCAAVPETLLESELFGYVDGAFTGARKGGQAGKFELANGGTIFLDEIGDMPFAMQAKLLRVLQEKEIERLGDSRPRKVDIRIIAATNRNLEELIEQGQFRQDLYYRLNVVTLNVPPLRERKEDIRLLVERFIEKYNKQFGLKVTRLSPQVWDLFLTYHWPGNVRELENVMERAFNVVEGQQIELNHLPPYLHQGSEKSGLVDGTPLPELLAKIEEKAIREALEMSGGNRAQAAKLLGITRAWLYNRLKYYGIE</sequence>
<dbReference type="SUPFAM" id="SSF46689">
    <property type="entry name" value="Homeodomain-like"/>
    <property type="match status" value="1"/>
</dbReference>
<dbReference type="SUPFAM" id="SSF52540">
    <property type="entry name" value="P-loop containing nucleoside triphosphate hydrolases"/>
    <property type="match status" value="1"/>
</dbReference>
<feature type="domain" description="Sigma-54 factor interaction" evidence="7">
    <location>
        <begin position="260"/>
        <end position="490"/>
    </location>
</feature>
<dbReference type="PANTHER" id="PTHR32071">
    <property type="entry name" value="TRANSCRIPTIONAL REGULATORY PROTEIN"/>
    <property type="match status" value="1"/>
</dbReference>
<dbReference type="InterPro" id="IPR000700">
    <property type="entry name" value="PAS-assoc_C"/>
</dbReference>
<dbReference type="GO" id="GO:0005524">
    <property type="term" value="F:ATP binding"/>
    <property type="evidence" value="ECO:0007669"/>
    <property type="project" value="UniProtKB-KW"/>
</dbReference>
<evidence type="ECO:0000256" key="6">
    <source>
        <dbReference type="SAM" id="Coils"/>
    </source>
</evidence>
<evidence type="ECO:0000256" key="4">
    <source>
        <dbReference type="ARBA" id="ARBA00023125"/>
    </source>
</evidence>
<dbReference type="InterPro" id="IPR058031">
    <property type="entry name" value="AAA_lid_NorR"/>
</dbReference>
<dbReference type="Pfam" id="PF25601">
    <property type="entry name" value="AAA_lid_14"/>
    <property type="match status" value="1"/>
</dbReference>
<feature type="domain" description="PAC" evidence="9">
    <location>
        <begin position="63"/>
        <end position="116"/>
    </location>
</feature>
<keyword evidence="1" id="KW-0547">Nucleotide-binding</keyword>
<dbReference type="PROSITE" id="PS50113">
    <property type="entry name" value="PAC"/>
    <property type="match status" value="1"/>
</dbReference>
<dbReference type="Pfam" id="PF00989">
    <property type="entry name" value="PAS"/>
    <property type="match status" value="2"/>
</dbReference>
<dbReference type="FunFam" id="3.40.50.300:FF:000006">
    <property type="entry name" value="DNA-binding transcriptional regulator NtrC"/>
    <property type="match status" value="1"/>
</dbReference>
<dbReference type="Pfam" id="PF02954">
    <property type="entry name" value="HTH_8"/>
    <property type="match status" value="1"/>
</dbReference>
<dbReference type="Gene3D" id="1.10.8.60">
    <property type="match status" value="1"/>
</dbReference>
<dbReference type="GO" id="GO:0043565">
    <property type="term" value="F:sequence-specific DNA binding"/>
    <property type="evidence" value="ECO:0007669"/>
    <property type="project" value="InterPro"/>
</dbReference>
<dbReference type="PROSITE" id="PS00675">
    <property type="entry name" value="SIGMA54_INTERACT_1"/>
    <property type="match status" value="1"/>
</dbReference>
<dbReference type="InterPro" id="IPR013767">
    <property type="entry name" value="PAS_fold"/>
</dbReference>